<keyword evidence="3" id="KW-0378">Hydrolase</keyword>
<dbReference type="AlphaFoldDB" id="A0A1Y2N7S1"/>
<evidence type="ECO:0000256" key="1">
    <source>
        <dbReference type="ARBA" id="ARBA00022612"/>
    </source>
</evidence>
<dbReference type="NCBIfam" id="TIGR01543">
    <property type="entry name" value="proheadase_HK97"/>
    <property type="match status" value="1"/>
</dbReference>
<feature type="region of interest" description="Disordered" evidence="4">
    <location>
        <begin position="173"/>
        <end position="196"/>
    </location>
</feature>
<dbReference type="InterPro" id="IPR054613">
    <property type="entry name" value="Peptidase_S78_dom"/>
</dbReference>
<reference evidence="6 7" key="1">
    <citation type="submission" date="2016-09" db="EMBL/GenBank/DDBJ databases">
        <title>Pseudonocardia autotrophica DSM535, a candidate organism with high potential of specific P450 cytochromes.</title>
        <authorList>
            <person name="Grumaz C."/>
            <person name="Vainshtein Y."/>
            <person name="Kirstahler P."/>
            <person name="Sohn K."/>
        </authorList>
    </citation>
    <scope>NUCLEOTIDE SEQUENCE [LARGE SCALE GENOMIC DNA]</scope>
    <source>
        <strain evidence="6 7">DSM 535</strain>
    </source>
</reference>
<dbReference type="InterPro" id="IPR006433">
    <property type="entry name" value="Prohead_protease"/>
</dbReference>
<proteinExistence type="predicted"/>
<dbReference type="GO" id="GO:0008233">
    <property type="term" value="F:peptidase activity"/>
    <property type="evidence" value="ECO:0007669"/>
    <property type="project" value="UniProtKB-KW"/>
</dbReference>
<comment type="caution">
    <text evidence="6">The sequence shown here is derived from an EMBL/GenBank/DDBJ whole genome shotgun (WGS) entry which is preliminary data.</text>
</comment>
<feature type="compositionally biased region" description="Low complexity" evidence="4">
    <location>
        <begin position="252"/>
        <end position="263"/>
    </location>
</feature>
<dbReference type="RefSeq" id="WP_085911491.1">
    <property type="nucleotide sequence ID" value="NZ_AP018920.1"/>
</dbReference>
<evidence type="ECO:0000313" key="6">
    <source>
        <dbReference type="EMBL" id="OSY42958.1"/>
    </source>
</evidence>
<evidence type="ECO:0000259" key="5">
    <source>
        <dbReference type="Pfam" id="PF04586"/>
    </source>
</evidence>
<accession>A0A1Y2N7S1</accession>
<protein>
    <submittedName>
        <fullName evidence="6">Caudovirus prohead protease</fullName>
    </submittedName>
</protein>
<gene>
    <name evidence="6" type="ORF">BG845_01200</name>
</gene>
<dbReference type="EMBL" id="MIGB01000004">
    <property type="protein sequence ID" value="OSY42958.1"/>
    <property type="molecule type" value="Genomic_DNA"/>
</dbReference>
<evidence type="ECO:0000313" key="7">
    <source>
        <dbReference type="Proteomes" id="UP000194360"/>
    </source>
</evidence>
<evidence type="ECO:0000256" key="2">
    <source>
        <dbReference type="ARBA" id="ARBA00022670"/>
    </source>
</evidence>
<feature type="region of interest" description="Disordered" evidence="4">
    <location>
        <begin position="218"/>
        <end position="267"/>
    </location>
</feature>
<keyword evidence="7" id="KW-1185">Reference proteome</keyword>
<keyword evidence="1" id="KW-1188">Viral release from host cell</keyword>
<dbReference type="OrthoDB" id="8444243at2"/>
<organism evidence="6 7">
    <name type="scientific">Pseudonocardia autotrophica</name>
    <name type="common">Amycolata autotrophica</name>
    <name type="synonym">Nocardia autotrophica</name>
    <dbReference type="NCBI Taxonomy" id="2074"/>
    <lineage>
        <taxon>Bacteria</taxon>
        <taxon>Bacillati</taxon>
        <taxon>Actinomycetota</taxon>
        <taxon>Actinomycetes</taxon>
        <taxon>Pseudonocardiales</taxon>
        <taxon>Pseudonocardiaceae</taxon>
        <taxon>Pseudonocardia</taxon>
    </lineage>
</organism>
<evidence type="ECO:0000256" key="3">
    <source>
        <dbReference type="ARBA" id="ARBA00022801"/>
    </source>
</evidence>
<sequence>MQVKTCPITVKTAGTHEGAEEGIVEAIVAAYNVDSVGDQIVPGAFGKSLARHKAAGNNLPFVWSHQSDDPDSYIGEVLEAEERPEGLWVKARLDMDEPKAAKVYRLLKGRRVSQFSFAYTEIDARPAGKNSPGALKELHELDIHECGPTMVGANPATALLGVKATKTEPCPTCGHATGEKHTATPEAPTEPADSPAEVPFEDRVQELVKQAVQDFLRESAEADTTPVSPTESEAEEATPAEPANPVEPPAAEPVAAEDVPASEGTADVRLLTELDLLEVELDMLND</sequence>
<evidence type="ECO:0000256" key="4">
    <source>
        <dbReference type="SAM" id="MobiDB-lite"/>
    </source>
</evidence>
<dbReference type="Pfam" id="PF04586">
    <property type="entry name" value="Peptidase_S78"/>
    <property type="match status" value="1"/>
</dbReference>
<dbReference type="GO" id="GO:0006508">
    <property type="term" value="P:proteolysis"/>
    <property type="evidence" value="ECO:0007669"/>
    <property type="project" value="UniProtKB-KW"/>
</dbReference>
<feature type="domain" description="Prohead serine protease" evidence="5">
    <location>
        <begin position="23"/>
        <end position="163"/>
    </location>
</feature>
<keyword evidence="2 6" id="KW-0645">Protease</keyword>
<dbReference type="Proteomes" id="UP000194360">
    <property type="component" value="Unassembled WGS sequence"/>
</dbReference>
<name>A0A1Y2N7S1_PSEAH</name>
<dbReference type="STRING" id="2074.BG845_01200"/>